<dbReference type="Proteomes" id="UP000250166">
    <property type="component" value="Unassembled WGS sequence"/>
</dbReference>
<organism evidence="1 2">
    <name type="scientific">Helicobacter fennelliae</name>
    <dbReference type="NCBI Taxonomy" id="215"/>
    <lineage>
        <taxon>Bacteria</taxon>
        <taxon>Pseudomonadati</taxon>
        <taxon>Campylobacterota</taxon>
        <taxon>Epsilonproteobacteria</taxon>
        <taxon>Campylobacterales</taxon>
        <taxon>Helicobacteraceae</taxon>
        <taxon>Helicobacter</taxon>
    </lineage>
</organism>
<name>A0A2X3EMP1_9HELI</name>
<dbReference type="Pfam" id="PF13155">
    <property type="entry name" value="Toprim_2"/>
    <property type="match status" value="1"/>
</dbReference>
<sequence length="329" mass="38205">MRPYDFVLLPIQEILLNVGYYIKSEKSSKHHITMSNELGDIIIITRKPNGHYLYFNPFNENDKGNIHHFCKIREIKIKELLKGKKIQLTHKILPTELNNKEIKAAADFKGFKSINLKSQNQAIRGTYLRKRGIDEEFFKNFNIKIDTRNNICFPLYCYENKTNPKDLTLCGYTAKLNQALTKDKQGKEYKKPITSLSFGKKGLEILKHLQTKNLNEIQNLIITETSIDSLSFLQLKNLKPKETLLCGTNGTISQNAENALMFLFENCNKDIKVFLGFDNDKQGIIFTEKLKNVTKLHKLQTFTETPKLKDFNEDLQNFQKLSFLKDSNR</sequence>
<proteinExistence type="predicted"/>
<gene>
    <name evidence="1" type="ORF">NCTC13102_02097</name>
</gene>
<evidence type="ECO:0000313" key="2">
    <source>
        <dbReference type="Proteomes" id="UP000250166"/>
    </source>
</evidence>
<protein>
    <submittedName>
        <fullName evidence="1">Uncharacterized protein</fullName>
    </submittedName>
</protein>
<evidence type="ECO:0000313" key="1">
    <source>
        <dbReference type="EMBL" id="SQC36287.1"/>
    </source>
</evidence>
<dbReference type="AlphaFoldDB" id="A0A2X3EMP1"/>
<dbReference type="EMBL" id="UAWL01000020">
    <property type="protein sequence ID" value="SQC36287.1"/>
    <property type="molecule type" value="Genomic_DNA"/>
</dbReference>
<dbReference type="SUPFAM" id="SSF56731">
    <property type="entry name" value="DNA primase core"/>
    <property type="match status" value="1"/>
</dbReference>
<accession>A0A2X3EMP1</accession>
<reference evidence="1 2" key="1">
    <citation type="submission" date="2018-06" db="EMBL/GenBank/DDBJ databases">
        <authorList>
            <consortium name="Pathogen Informatics"/>
            <person name="Doyle S."/>
        </authorList>
    </citation>
    <scope>NUCLEOTIDE SEQUENCE [LARGE SCALE GENOMIC DNA]</scope>
    <source>
        <strain evidence="1 2">NCTC13102</strain>
    </source>
</reference>
<dbReference type="Gene3D" id="3.40.1360.10">
    <property type="match status" value="1"/>
</dbReference>
<dbReference type="RefSeq" id="WP_112059183.1">
    <property type="nucleotide sequence ID" value="NZ_UAWL01000020.1"/>
</dbReference>